<evidence type="ECO:0000256" key="2">
    <source>
        <dbReference type="PIRNR" id="PIRNR006276"/>
    </source>
</evidence>
<keyword evidence="3" id="KW-0175">Coiled coil</keyword>
<dbReference type="PANTHER" id="PTHR46268:SF6">
    <property type="entry name" value="UNIVERSAL STRESS PROTEIN UP12"/>
    <property type="match status" value="1"/>
</dbReference>
<protein>
    <recommendedName>
        <fullName evidence="2">Universal stress protein</fullName>
    </recommendedName>
</protein>
<evidence type="ECO:0000259" key="4">
    <source>
        <dbReference type="Pfam" id="PF00582"/>
    </source>
</evidence>
<sequence length="142" mass="15945">MMKTSTLLVAYDGSETSKKALLKAKEIAEQNNQTTLLVATVWDLPNASYEAHNYQYMTEIYQKEAEEKIQEVEELIQDLPNEKQTFILKGSAASTIIEFAEKKEVDLIVLGNRGLGGIKRFFLGSVSFHVVQKAPCDVFVVK</sequence>
<evidence type="ECO:0000256" key="1">
    <source>
        <dbReference type="ARBA" id="ARBA00008791"/>
    </source>
</evidence>
<dbReference type="EMBL" id="JAOTPO010000011">
    <property type="protein sequence ID" value="MDE5414808.1"/>
    <property type="molecule type" value="Genomic_DNA"/>
</dbReference>
<evidence type="ECO:0000313" key="5">
    <source>
        <dbReference type="EMBL" id="MDE5414808.1"/>
    </source>
</evidence>
<accession>A0ABT5VK51</accession>
<dbReference type="Proteomes" id="UP001148125">
    <property type="component" value="Unassembled WGS sequence"/>
</dbReference>
<dbReference type="SUPFAM" id="SSF52402">
    <property type="entry name" value="Adenine nucleotide alpha hydrolases-like"/>
    <property type="match status" value="1"/>
</dbReference>
<dbReference type="RefSeq" id="WP_275119417.1">
    <property type="nucleotide sequence ID" value="NZ_JAOTPO010000011.1"/>
</dbReference>
<feature type="coiled-coil region" evidence="3">
    <location>
        <begin position="58"/>
        <end position="85"/>
    </location>
</feature>
<evidence type="ECO:0000313" key="6">
    <source>
        <dbReference type="Proteomes" id="UP001148125"/>
    </source>
</evidence>
<keyword evidence="2" id="KW-0963">Cytoplasm</keyword>
<dbReference type="InterPro" id="IPR014729">
    <property type="entry name" value="Rossmann-like_a/b/a_fold"/>
</dbReference>
<comment type="similarity">
    <text evidence="1 2">Belongs to the universal stress protein A family.</text>
</comment>
<comment type="caution">
    <text evidence="5">The sequence shown here is derived from an EMBL/GenBank/DDBJ whole genome shotgun (WGS) entry which is preliminary data.</text>
</comment>
<keyword evidence="6" id="KW-1185">Reference proteome</keyword>
<proteinExistence type="inferred from homology"/>
<dbReference type="Pfam" id="PF00582">
    <property type="entry name" value="Usp"/>
    <property type="match status" value="1"/>
</dbReference>
<evidence type="ECO:0000256" key="3">
    <source>
        <dbReference type="SAM" id="Coils"/>
    </source>
</evidence>
<dbReference type="PIRSF" id="PIRSF006276">
    <property type="entry name" value="UspA"/>
    <property type="match status" value="1"/>
</dbReference>
<reference evidence="5" key="1">
    <citation type="submission" date="2024-05" db="EMBL/GenBank/DDBJ databases">
        <title>Alkalihalobacillus sp. strain MEB203 novel alkaliphilic bacterium from Lonar Lake, India.</title>
        <authorList>
            <person name="Joshi A."/>
            <person name="Thite S."/>
            <person name="Mengade P."/>
        </authorList>
    </citation>
    <scope>NUCLEOTIDE SEQUENCE</scope>
    <source>
        <strain evidence="5">MEB 203</strain>
    </source>
</reference>
<organism evidence="5 6">
    <name type="scientific">Alkalihalobacterium chitinilyticum</name>
    <dbReference type="NCBI Taxonomy" id="2980103"/>
    <lineage>
        <taxon>Bacteria</taxon>
        <taxon>Bacillati</taxon>
        <taxon>Bacillota</taxon>
        <taxon>Bacilli</taxon>
        <taxon>Bacillales</taxon>
        <taxon>Bacillaceae</taxon>
        <taxon>Alkalihalobacterium</taxon>
    </lineage>
</organism>
<name>A0ABT5VK51_9BACI</name>
<feature type="domain" description="UspA" evidence="4">
    <location>
        <begin position="6"/>
        <end position="142"/>
    </location>
</feature>
<dbReference type="InterPro" id="IPR006015">
    <property type="entry name" value="Universal_stress_UspA"/>
</dbReference>
<dbReference type="Gene3D" id="3.40.50.620">
    <property type="entry name" value="HUPs"/>
    <property type="match status" value="1"/>
</dbReference>
<dbReference type="PANTHER" id="PTHR46268">
    <property type="entry name" value="STRESS RESPONSE PROTEIN NHAX"/>
    <property type="match status" value="1"/>
</dbReference>
<dbReference type="CDD" id="cd00293">
    <property type="entry name" value="USP-like"/>
    <property type="match status" value="1"/>
</dbReference>
<comment type="subcellular location">
    <subcellularLocation>
        <location evidence="2">Cytoplasm</location>
    </subcellularLocation>
</comment>
<dbReference type="InterPro" id="IPR006016">
    <property type="entry name" value="UspA"/>
</dbReference>
<gene>
    <name evidence="5" type="ORF">N7Z68_15725</name>
</gene>
<dbReference type="PRINTS" id="PR01438">
    <property type="entry name" value="UNVRSLSTRESS"/>
</dbReference>